<dbReference type="RefSeq" id="WP_148337986.1">
    <property type="nucleotide sequence ID" value="NZ_LR699119.1"/>
</dbReference>
<dbReference type="InterPro" id="IPR038765">
    <property type="entry name" value="Papain-like_cys_pep_sf"/>
</dbReference>
<dbReference type="Proteomes" id="UP000324194">
    <property type="component" value="Chromosome 1"/>
</dbReference>
<gene>
    <name evidence="1" type="ORF">AQUSIP_03190</name>
</gene>
<dbReference type="Pfam" id="PF05708">
    <property type="entry name" value="Peptidase_C92"/>
    <property type="match status" value="1"/>
</dbReference>
<accession>A0A5E4PE06</accession>
<keyword evidence="2" id="KW-1185">Reference proteome</keyword>
<reference evidence="1 2" key="1">
    <citation type="submission" date="2019-08" db="EMBL/GenBank/DDBJ databases">
        <authorList>
            <person name="Guy L."/>
        </authorList>
    </citation>
    <scope>NUCLEOTIDE SEQUENCE [LARGE SCALE GENOMIC DNA]</scope>
    <source>
        <strain evidence="1 2">SGT-108</strain>
    </source>
</reference>
<dbReference type="OrthoDB" id="2843884at2"/>
<dbReference type="InterPro" id="IPR024453">
    <property type="entry name" value="Peptidase_C92"/>
</dbReference>
<evidence type="ECO:0000313" key="2">
    <source>
        <dbReference type="Proteomes" id="UP000324194"/>
    </source>
</evidence>
<name>A0A5E4PE06_9COXI</name>
<dbReference type="EMBL" id="LR699119">
    <property type="protein sequence ID" value="VVC75044.1"/>
    <property type="molecule type" value="Genomic_DNA"/>
</dbReference>
<dbReference type="KEGG" id="asip:AQUSIP_03190"/>
<evidence type="ECO:0008006" key="3">
    <source>
        <dbReference type="Google" id="ProtNLM"/>
    </source>
</evidence>
<organism evidence="1 2">
    <name type="scientific">Aquicella siphonis</name>
    <dbReference type="NCBI Taxonomy" id="254247"/>
    <lineage>
        <taxon>Bacteria</taxon>
        <taxon>Pseudomonadati</taxon>
        <taxon>Pseudomonadota</taxon>
        <taxon>Gammaproteobacteria</taxon>
        <taxon>Legionellales</taxon>
        <taxon>Coxiellaceae</taxon>
        <taxon>Aquicella</taxon>
    </lineage>
</organism>
<dbReference type="Gene3D" id="3.90.1720.10">
    <property type="entry name" value="endopeptidase domain like (from Nostoc punctiforme)"/>
    <property type="match status" value="1"/>
</dbReference>
<proteinExistence type="predicted"/>
<protein>
    <recommendedName>
        <fullName evidence="3">Permuted papain-like amidase YaeF/Yiix C92 family enzyme</fullName>
    </recommendedName>
</protein>
<dbReference type="AlphaFoldDB" id="A0A5E4PE06"/>
<dbReference type="SUPFAM" id="SSF54001">
    <property type="entry name" value="Cysteine proteinases"/>
    <property type="match status" value="1"/>
</dbReference>
<evidence type="ECO:0000313" key="1">
    <source>
        <dbReference type="EMBL" id="VVC75044.1"/>
    </source>
</evidence>
<sequence length="216" mass="24313">MEQYPSLPSKRYHELRHEIRSGDILLCSGNSVFSTLIKKATNSVWSHVGFILRLDAIERIMVLESVESIGVRAIPLSNYVHDYNATGKGYEGKLMLARHQDVREENISKLSRSAVDLLGYPYRTEEIVHIAARLGFHTLGLPGQKADAESQRAFICSEYAYTCFKSIGVTINYNTVGFISPDDFARHEKVEPICFIESEAGQRKPANLLNHLKVAK</sequence>